<keyword evidence="2" id="KW-1133">Transmembrane helix</keyword>
<dbReference type="GeneTree" id="ENSGT00940000156646"/>
<keyword evidence="2" id="KW-0812">Transmembrane</keyword>
<dbReference type="Pfam" id="PF00128">
    <property type="entry name" value="Alpha-amylase"/>
    <property type="match status" value="1"/>
</dbReference>
<dbReference type="Pfam" id="PF16028">
    <property type="entry name" value="SLC3A2_N"/>
    <property type="match status" value="1"/>
</dbReference>
<dbReference type="GeneID" id="108920214"/>
<dbReference type="CDD" id="cd11345">
    <property type="entry name" value="AmyAc_SLC3A2"/>
    <property type="match status" value="1"/>
</dbReference>
<dbReference type="InterPro" id="IPR031984">
    <property type="entry name" value="SLC3A2_N"/>
</dbReference>
<evidence type="ECO:0000313" key="4">
    <source>
        <dbReference type="Ensembl" id="ENSSFOP00015028590.1"/>
    </source>
</evidence>
<proteinExistence type="predicted"/>
<dbReference type="SMART" id="SM00642">
    <property type="entry name" value="Aamy"/>
    <property type="match status" value="1"/>
</dbReference>
<dbReference type="InterPro" id="IPR013780">
    <property type="entry name" value="Glyco_hydro_b"/>
</dbReference>
<dbReference type="GO" id="GO:1904273">
    <property type="term" value="P:L-alanine import across plasma membrane"/>
    <property type="evidence" value="ECO:0007669"/>
    <property type="project" value="TreeGrafter"/>
</dbReference>
<dbReference type="GO" id="GO:0060142">
    <property type="term" value="P:regulation of syncytium formation by plasma membrane fusion"/>
    <property type="evidence" value="ECO:0007669"/>
    <property type="project" value="Ensembl"/>
</dbReference>
<reference evidence="4" key="2">
    <citation type="submission" date="2025-08" db="UniProtKB">
        <authorList>
            <consortium name="Ensembl"/>
        </authorList>
    </citation>
    <scope>IDENTIFICATION</scope>
</reference>
<dbReference type="GO" id="GO:0015823">
    <property type="term" value="P:phenylalanine transport"/>
    <property type="evidence" value="ECO:0007669"/>
    <property type="project" value="TreeGrafter"/>
</dbReference>
<protein>
    <submittedName>
        <fullName evidence="4">Solute carrier family 3 member 2b</fullName>
    </submittedName>
</protein>
<dbReference type="GO" id="GO:0016323">
    <property type="term" value="C:basolateral plasma membrane"/>
    <property type="evidence" value="ECO:0007669"/>
    <property type="project" value="TreeGrafter"/>
</dbReference>
<evidence type="ECO:0000259" key="3">
    <source>
        <dbReference type="SMART" id="SM00642"/>
    </source>
</evidence>
<dbReference type="Proteomes" id="UP000694397">
    <property type="component" value="Chromosome 21"/>
</dbReference>
<reference evidence="4 5" key="1">
    <citation type="submission" date="2019-04" db="EMBL/GenBank/DDBJ databases">
        <authorList>
            <consortium name="Wellcome Sanger Institute Data Sharing"/>
        </authorList>
    </citation>
    <scope>NUCLEOTIDE SEQUENCE [LARGE SCALE GENOMIC DNA]</scope>
</reference>
<dbReference type="GO" id="GO:1903801">
    <property type="term" value="P:L-leucine import across plasma membrane"/>
    <property type="evidence" value="ECO:0007669"/>
    <property type="project" value="TreeGrafter"/>
</dbReference>
<evidence type="ECO:0000256" key="2">
    <source>
        <dbReference type="SAM" id="Phobius"/>
    </source>
</evidence>
<evidence type="ECO:0000256" key="1">
    <source>
        <dbReference type="SAM" id="MobiDB-lite"/>
    </source>
</evidence>
<organism evidence="4 5">
    <name type="scientific">Scleropages formosus</name>
    <name type="common">Asian bonytongue</name>
    <name type="synonym">Osteoglossum formosum</name>
    <dbReference type="NCBI Taxonomy" id="113540"/>
    <lineage>
        <taxon>Eukaryota</taxon>
        <taxon>Metazoa</taxon>
        <taxon>Chordata</taxon>
        <taxon>Craniata</taxon>
        <taxon>Vertebrata</taxon>
        <taxon>Euteleostomi</taxon>
        <taxon>Actinopterygii</taxon>
        <taxon>Neopterygii</taxon>
        <taxon>Teleostei</taxon>
        <taxon>Osteoglossocephala</taxon>
        <taxon>Osteoglossomorpha</taxon>
        <taxon>Osteoglossiformes</taxon>
        <taxon>Osteoglossidae</taxon>
        <taxon>Scleropages</taxon>
    </lineage>
</organism>
<dbReference type="AlphaFoldDB" id="A0A8C9RY34"/>
<accession>A0A8C9RY34</accession>
<feature type="domain" description="Glycosyl hydrolase family 13 catalytic" evidence="3">
    <location>
        <begin position="129"/>
        <end position="424"/>
    </location>
</feature>
<feature type="region of interest" description="Disordered" evidence="1">
    <location>
        <begin position="1"/>
        <end position="45"/>
    </location>
</feature>
<dbReference type="Ensembl" id="ENSSFOT00015028912.2">
    <property type="protein sequence ID" value="ENSSFOP00015028590.1"/>
    <property type="gene ID" value="ENSSFOG00015018360.2"/>
</dbReference>
<dbReference type="KEGG" id="sfm:108920214"/>
<feature type="transmembrane region" description="Helical" evidence="2">
    <location>
        <begin position="82"/>
        <end position="104"/>
    </location>
</feature>
<dbReference type="GO" id="GO:0015190">
    <property type="term" value="F:L-leucine transmembrane transporter activity"/>
    <property type="evidence" value="ECO:0007669"/>
    <property type="project" value="TreeGrafter"/>
</dbReference>
<keyword evidence="5" id="KW-1185">Reference proteome</keyword>
<gene>
    <name evidence="4" type="primary">SLC3A2</name>
    <name evidence="4" type="synonym">slc3a2b</name>
</gene>
<dbReference type="OrthoDB" id="1740265at2759"/>
<dbReference type="PANTHER" id="PTHR46673">
    <property type="entry name" value="4F2 CELL-SURFACE ANTIGEN HEAVY CHAIN"/>
    <property type="match status" value="1"/>
</dbReference>
<dbReference type="GO" id="GO:0016324">
    <property type="term" value="C:apical plasma membrane"/>
    <property type="evidence" value="ECO:0007669"/>
    <property type="project" value="TreeGrafter"/>
</dbReference>
<name>A0A8C9RY34_SCLFO</name>
<keyword evidence="2" id="KW-0472">Membrane</keyword>
<sequence>MSKDGDGEVDLKDVELNEVEQEKQPMTDGAAGNELATSPSSTEKNGCVKVKIPEEADAKFTGLSKEELLKVAGTPGWVRTRWALLILFWLGWIGMLAGAVVIIVQAPSCKPLPTLNWWNMGPLYQIGDLKAFSDAGNLRGVEEKLDHLSQLKVKGLVLGPIHVAAMDKLATLEFEEISSDAGTLDQFNSLIHMAHKKGISVVLDLTPNYLGRVPWFANSTVTSVAERLKVALVFWLSRGVDGVKLSGIDRVTWLVPSLWSDIRAIVQNSTQEKKRVLIGVTDRRDTVEVSRLLNHSGVDLLLSEVLQPSSHSPSECAYTVQQLYSTQPQTQLAWNVGGRTQGHLASLAGPDLVQLYQMLLFTLPGTPVFNYGDEIGLEDQQDTKFPKMLWDTKELGEDINETVKAEREQRLAFSSFFKSLSDLRTKERSLIHGDYLLLHNDTTSLAYLRYWDQSERYLPAFNWGPDPATLRLSHSELPARATVRLSTDPAKHKTGSEVDLTALELEPRQAVLLHFPFSS</sequence>
<dbReference type="GO" id="GO:0015180">
    <property type="term" value="F:L-alanine transmembrane transporter activity"/>
    <property type="evidence" value="ECO:0007669"/>
    <property type="project" value="TreeGrafter"/>
</dbReference>
<dbReference type="InterPro" id="IPR006047">
    <property type="entry name" value="GH13_cat_dom"/>
</dbReference>
<reference evidence="4" key="3">
    <citation type="submission" date="2025-09" db="UniProtKB">
        <authorList>
            <consortium name="Ensembl"/>
        </authorList>
    </citation>
    <scope>IDENTIFICATION</scope>
</reference>
<dbReference type="InterPro" id="IPR017853">
    <property type="entry name" value="GH"/>
</dbReference>
<dbReference type="Gene3D" id="2.60.40.1180">
    <property type="entry name" value="Golgi alpha-mannosidase II"/>
    <property type="match status" value="1"/>
</dbReference>
<dbReference type="CTD" id="399488"/>
<dbReference type="GO" id="GO:0005975">
    <property type="term" value="P:carbohydrate metabolic process"/>
    <property type="evidence" value="ECO:0007669"/>
    <property type="project" value="InterPro"/>
</dbReference>
<evidence type="ECO:0000313" key="5">
    <source>
        <dbReference type="Proteomes" id="UP000694397"/>
    </source>
</evidence>
<dbReference type="SUPFAM" id="SSF51445">
    <property type="entry name" value="(Trans)glycosidases"/>
    <property type="match status" value="1"/>
</dbReference>
<dbReference type="InterPro" id="IPR042280">
    <property type="entry name" value="SLC3A2"/>
</dbReference>
<dbReference type="GO" id="GO:0015173">
    <property type="term" value="F:aromatic amino acid transmembrane transporter activity"/>
    <property type="evidence" value="ECO:0007669"/>
    <property type="project" value="TreeGrafter"/>
</dbReference>
<feature type="compositionally biased region" description="Basic and acidic residues" evidence="1">
    <location>
        <begin position="1"/>
        <end position="25"/>
    </location>
</feature>
<dbReference type="Gene3D" id="3.20.20.80">
    <property type="entry name" value="Glycosidases"/>
    <property type="match status" value="1"/>
</dbReference>
<feature type="compositionally biased region" description="Polar residues" evidence="1">
    <location>
        <begin position="35"/>
        <end position="44"/>
    </location>
</feature>
<dbReference type="PANTHER" id="PTHR46673:SF3">
    <property type="entry name" value="SOLUTE CARRIER FAMILY 3 (AMINO ACID TRANSPORTER HEAVY CHAIN), MEMBER 2A-RELATED"/>
    <property type="match status" value="1"/>
</dbReference>